<dbReference type="AlphaFoldDB" id="A0ABD0TWM9"/>
<gene>
    <name evidence="4" type="ORF">M5K25_026208</name>
</gene>
<dbReference type="Pfam" id="PF12776">
    <property type="entry name" value="Myb_DNA-bind_3"/>
    <property type="match status" value="1"/>
</dbReference>
<feature type="domain" description="Myb/SANT-like" evidence="2">
    <location>
        <begin position="40"/>
        <end position="133"/>
    </location>
</feature>
<evidence type="ECO:0008006" key="6">
    <source>
        <dbReference type="Google" id="ProtNLM"/>
    </source>
</evidence>
<keyword evidence="5" id="KW-1185">Reference proteome</keyword>
<comment type="caution">
    <text evidence="4">The sequence shown here is derived from an EMBL/GenBank/DDBJ whole genome shotgun (WGS) entry which is preliminary data.</text>
</comment>
<protein>
    <recommendedName>
        <fullName evidence="6">Myb/SANT-like domain-containing protein</fullName>
    </recommendedName>
</protein>
<sequence>MKRFVKGKGLAHASMSSQPRATEDISIRSGQPKSTSRNPRWPEEHNVVLAELLLEQFVNENICNGNLRKEEWSKLVVVLNRRLDTFYIESSVMIRFKNMKADFRTLYQLTNRSGWGWDEELHIPIATDELWDKIIQVICILCILKSLQSLYDFVGIRFTNMIFLKKCAHNIVVGTGARSNKTTNNPIIMVLHSSSNELQQVIFPMPQTVYHHPPNLFQVKQLALSDQVMNLPKVKDNHIKKKDYLNKLLLESNKNVVAFKDTVVRSNPYTMSECLQKLGTVKNLTTEALLVVVDSLKENTDNKTILMTWEGEVLHKWIEYVVENHPRFYSAKIWISSEFYMLVYQLTILMSNYLRGVLSDDLCNMVGLHIQVTNAIAELVPTIIEEDENIHEEEHVRRPTFDRTYTRHQYVLDVLAGHPGRAYQCFRLPPDAFKSLRDMLVARGHLSDTKNMLAGEQLGIFIRGSAVYKPPQIECHPFLRANEQFYPFFRNAIRAINGTHVPAVVDCKSEKSIDVKKFISKFYVYEVNQ</sequence>
<evidence type="ECO:0000313" key="5">
    <source>
        <dbReference type="Proteomes" id="UP001552299"/>
    </source>
</evidence>
<dbReference type="PANTHER" id="PTHR47072">
    <property type="match status" value="1"/>
</dbReference>
<feature type="compositionally biased region" description="Polar residues" evidence="1">
    <location>
        <begin position="28"/>
        <end position="38"/>
    </location>
</feature>
<evidence type="ECO:0000259" key="2">
    <source>
        <dbReference type="Pfam" id="PF12776"/>
    </source>
</evidence>
<dbReference type="Pfam" id="PF26138">
    <property type="entry name" value="DUF8040"/>
    <property type="match status" value="1"/>
</dbReference>
<dbReference type="InterPro" id="IPR024752">
    <property type="entry name" value="Myb/SANT-like_dom"/>
</dbReference>
<name>A0ABD0TWM9_DENTH</name>
<evidence type="ECO:0000313" key="4">
    <source>
        <dbReference type="EMBL" id="KAL0904134.1"/>
    </source>
</evidence>
<accession>A0ABD0TWM9</accession>
<feature type="region of interest" description="Disordered" evidence="1">
    <location>
        <begin position="1"/>
        <end position="40"/>
    </location>
</feature>
<dbReference type="EMBL" id="JANQDX010000019">
    <property type="protein sequence ID" value="KAL0904134.1"/>
    <property type="molecule type" value="Genomic_DNA"/>
</dbReference>
<evidence type="ECO:0000259" key="3">
    <source>
        <dbReference type="Pfam" id="PF26138"/>
    </source>
</evidence>
<proteinExistence type="predicted"/>
<dbReference type="Proteomes" id="UP001552299">
    <property type="component" value="Unassembled WGS sequence"/>
</dbReference>
<dbReference type="InterPro" id="IPR058353">
    <property type="entry name" value="DUF8040"/>
</dbReference>
<organism evidence="4 5">
    <name type="scientific">Dendrobium thyrsiflorum</name>
    <name type="common">Pinecone-like raceme dendrobium</name>
    <name type="synonym">Orchid</name>
    <dbReference type="NCBI Taxonomy" id="117978"/>
    <lineage>
        <taxon>Eukaryota</taxon>
        <taxon>Viridiplantae</taxon>
        <taxon>Streptophyta</taxon>
        <taxon>Embryophyta</taxon>
        <taxon>Tracheophyta</taxon>
        <taxon>Spermatophyta</taxon>
        <taxon>Magnoliopsida</taxon>
        <taxon>Liliopsida</taxon>
        <taxon>Asparagales</taxon>
        <taxon>Orchidaceae</taxon>
        <taxon>Epidendroideae</taxon>
        <taxon>Malaxideae</taxon>
        <taxon>Dendrobiinae</taxon>
        <taxon>Dendrobium</taxon>
    </lineage>
</organism>
<evidence type="ECO:0000256" key="1">
    <source>
        <dbReference type="SAM" id="MobiDB-lite"/>
    </source>
</evidence>
<dbReference type="PANTHER" id="PTHR47072:SF4">
    <property type="entry name" value="MYB_SANT-LIKE DOMAIN-CONTAINING PROTEIN"/>
    <property type="match status" value="1"/>
</dbReference>
<feature type="domain" description="DUF8040" evidence="3">
    <location>
        <begin position="404"/>
        <end position="466"/>
    </location>
</feature>
<reference evidence="4 5" key="1">
    <citation type="journal article" date="2024" name="Plant Biotechnol. J.">
        <title>Dendrobium thyrsiflorum genome and its molecular insights into genes involved in important horticultural traits.</title>
        <authorList>
            <person name="Chen B."/>
            <person name="Wang J.Y."/>
            <person name="Zheng P.J."/>
            <person name="Li K.L."/>
            <person name="Liang Y.M."/>
            <person name="Chen X.F."/>
            <person name="Zhang C."/>
            <person name="Zhao X."/>
            <person name="He X."/>
            <person name="Zhang G.Q."/>
            <person name="Liu Z.J."/>
            <person name="Xu Q."/>
        </authorList>
    </citation>
    <scope>NUCLEOTIDE SEQUENCE [LARGE SCALE GENOMIC DNA]</scope>
    <source>
        <strain evidence="4">GZMU011</strain>
    </source>
</reference>